<feature type="domain" description="Peptidase C45 hydrolase" evidence="1">
    <location>
        <begin position="121"/>
        <end position="348"/>
    </location>
</feature>
<dbReference type="OrthoDB" id="2910336at2"/>
<accession>A0A401LM42</accession>
<evidence type="ECO:0000259" key="1">
    <source>
        <dbReference type="Pfam" id="PF03417"/>
    </source>
</evidence>
<keyword evidence="3" id="KW-1185">Reference proteome</keyword>
<dbReference type="Pfam" id="PF03417">
    <property type="entry name" value="AAT"/>
    <property type="match status" value="1"/>
</dbReference>
<dbReference type="InterPro" id="IPR047794">
    <property type="entry name" value="C45_proenzyme-like"/>
</dbReference>
<dbReference type="InterPro" id="IPR005079">
    <property type="entry name" value="Peptidase_C45_hydrolase"/>
</dbReference>
<dbReference type="Gene3D" id="3.60.60.10">
    <property type="entry name" value="Penicillin V Acylase, Chain A"/>
    <property type="match status" value="1"/>
</dbReference>
<dbReference type="PANTHER" id="PTHR34180:SF1">
    <property type="entry name" value="BETA-ALANYL-DOPAMINE_CARCININE HYDROLASE"/>
    <property type="match status" value="1"/>
</dbReference>
<sequence>MAPSVHQYIRISGQAHERGVAYGSFAKERILKVIDEYKVLFDKEAHLPWKDAVRMAKRYEPAIRAYRPDLIDEMKGIAEGAGVPFDVILTLNCRSEVMFAKSEAPADECSVIGVPQEASGNGKTYLAQNWDWWSIGAGTTVILEVYERPYPKALIVTEAGLVGGKGLNAAGVGVSLNAMSVKKGQIGVPLHVILRNAVQQPTVPKAIDTIAKAKRAGSACVGLASADGLVVAVEYAPSDLDILLSDGHPLCHTNHWLSPYMLSQGEATRYSFTSTFTRLDRVRRLTRAEEGHLKRKTLFRILSDHAGNPDGVCRHDDMSLPEYHRHTSLWSMVLDLDERTLWLTEGSPCSTKARSYTLK</sequence>
<dbReference type="EMBL" id="BGZJ01000001">
    <property type="protein sequence ID" value="GBO94305.1"/>
    <property type="molecule type" value="Genomic_DNA"/>
</dbReference>
<evidence type="ECO:0000313" key="2">
    <source>
        <dbReference type="EMBL" id="GBO94305.1"/>
    </source>
</evidence>
<name>A0A388SDS1_9BURK</name>
<dbReference type="AlphaFoldDB" id="A0A388SDS1"/>
<dbReference type="GO" id="GO:0016740">
    <property type="term" value="F:transferase activity"/>
    <property type="evidence" value="ECO:0007669"/>
    <property type="project" value="UniProtKB-KW"/>
</dbReference>
<proteinExistence type="predicted"/>
<keyword evidence="2" id="KW-0808">Transferase</keyword>
<dbReference type="Gene3D" id="1.10.10.2120">
    <property type="match status" value="1"/>
</dbReference>
<gene>
    <name evidence="2" type="ORF">MESMUL_16590</name>
</gene>
<dbReference type="InterPro" id="IPR047801">
    <property type="entry name" value="Peptidase_C45"/>
</dbReference>
<comment type="caution">
    <text evidence="2">The sequence shown here is derived from an EMBL/GenBank/DDBJ whole genome shotgun (WGS) entry which is preliminary data.</text>
</comment>
<accession>A0A388SDS1</accession>
<dbReference type="RefSeq" id="WP_116270531.1">
    <property type="nucleotide sequence ID" value="NZ_BGZJ01000001.1"/>
</dbReference>
<organism evidence="2 3">
    <name type="scientific">Mesosutterella multiformis</name>
    <dbReference type="NCBI Taxonomy" id="2259133"/>
    <lineage>
        <taxon>Bacteria</taxon>
        <taxon>Pseudomonadati</taxon>
        <taxon>Pseudomonadota</taxon>
        <taxon>Betaproteobacteria</taxon>
        <taxon>Burkholderiales</taxon>
        <taxon>Sutterellaceae</taxon>
        <taxon>Mesosutterella</taxon>
    </lineage>
</organism>
<dbReference type="NCBIfam" id="NF040521">
    <property type="entry name" value="C45_proenzyme"/>
    <property type="match status" value="1"/>
</dbReference>
<dbReference type="PANTHER" id="PTHR34180">
    <property type="entry name" value="PEPTIDASE C45"/>
    <property type="match status" value="1"/>
</dbReference>
<reference evidence="2 3" key="1">
    <citation type="journal article" date="2018" name="Int. J. Syst. Evol. Microbiol.">
        <title>Mesosutterella multiformis gen. nov., sp. nov., a member of the family Sutterellaceae and Sutterella megalosphaeroides sp. nov., isolated from human faeces.</title>
        <authorList>
            <person name="Sakamoto M."/>
            <person name="Ikeyama N."/>
            <person name="Kunihiro T."/>
            <person name="Iino T."/>
            <person name="Yuki M."/>
            <person name="Ohkuma M."/>
        </authorList>
    </citation>
    <scope>NUCLEOTIDE SEQUENCE [LARGE SCALE GENOMIC DNA]</scope>
    <source>
        <strain evidence="2 3">4NBBH2</strain>
    </source>
</reference>
<evidence type="ECO:0000313" key="3">
    <source>
        <dbReference type="Proteomes" id="UP000266091"/>
    </source>
</evidence>
<protein>
    <submittedName>
        <fullName evidence="2">Acyl-CoA--6-aminopenicillanic acid acyl-transferase</fullName>
    </submittedName>
</protein>
<dbReference type="Proteomes" id="UP000266091">
    <property type="component" value="Unassembled WGS sequence"/>
</dbReference>